<organism evidence="1 2">
    <name type="scientific">Trichinella nativa</name>
    <dbReference type="NCBI Taxonomy" id="6335"/>
    <lineage>
        <taxon>Eukaryota</taxon>
        <taxon>Metazoa</taxon>
        <taxon>Ecdysozoa</taxon>
        <taxon>Nematoda</taxon>
        <taxon>Enoplea</taxon>
        <taxon>Dorylaimia</taxon>
        <taxon>Trichinellida</taxon>
        <taxon>Trichinellidae</taxon>
        <taxon>Trichinella</taxon>
    </lineage>
</organism>
<dbReference type="AlphaFoldDB" id="A0A1Y3E9R6"/>
<name>A0A1Y3E9R6_9BILA</name>
<protein>
    <submittedName>
        <fullName evidence="1">Uncharacterized protein</fullName>
    </submittedName>
</protein>
<evidence type="ECO:0000313" key="2">
    <source>
        <dbReference type="Proteomes" id="UP000243006"/>
    </source>
</evidence>
<comment type="caution">
    <text evidence="1">The sequence shown here is derived from an EMBL/GenBank/DDBJ whole genome shotgun (WGS) entry which is preliminary data.</text>
</comment>
<dbReference type="Proteomes" id="UP000243006">
    <property type="component" value="Unassembled WGS sequence"/>
</dbReference>
<gene>
    <name evidence="1" type="ORF">D917_10735</name>
</gene>
<evidence type="ECO:0000313" key="1">
    <source>
        <dbReference type="EMBL" id="OUC41721.1"/>
    </source>
</evidence>
<dbReference type="EMBL" id="LVZM01020061">
    <property type="protein sequence ID" value="OUC41721.1"/>
    <property type="molecule type" value="Genomic_DNA"/>
</dbReference>
<accession>A0A1Y3E9R6</accession>
<proteinExistence type="predicted"/>
<feature type="non-terminal residue" evidence="1">
    <location>
        <position position="114"/>
    </location>
</feature>
<sequence length="114" mass="12957">MDISDYVTKSTETRIVDTSTAVRPVSSESNQSTSLSTVTATKSLDVRERLASVAQSKIEEQVPNWIKQLPTELLMAERQLKNLFLKSSIDKVQRTMTRHRIESKFITEGTPWND</sequence>
<reference evidence="1 2" key="1">
    <citation type="submission" date="2015-04" db="EMBL/GenBank/DDBJ databases">
        <title>Draft genome of the roundworm Trichinella nativa.</title>
        <authorList>
            <person name="Mitreva M."/>
        </authorList>
    </citation>
    <scope>NUCLEOTIDE SEQUENCE [LARGE SCALE GENOMIC DNA]</scope>
    <source>
        <strain evidence="1 2">ISS45</strain>
    </source>
</reference>